<gene>
    <name evidence="15" type="ORF">HMPREF0501_00720</name>
</gene>
<sequence length="799" mass="89610">MKNNQFAIAPADHQQRVTELQTIHLLHPDEEQQLSPNQLWVKLLTRIHIADHTPALDHEWLNSLLATPDQSITDWLNQNLPLTNRVFYLVALQLLQFEPAIDFAIDDPLTGMEKIQLPMEHHEHWTTANVIDAFYLLLNTRTKLGQNLLDRLTSQGMLTWTYALPANQKPIYFNGKPIASFDPTRFIREVVYVETDMDTDYDGKADLVKVEIMRPADSNDGLKVPAAFTASPYNQGTNDKWGEEITHNVNIPLTHKDPHDQSPAEPDFPMTFTKQTVNGESQTAAESFSTTPAYTLNTYLSVRGYAIVYASGIGTKDSDGLQTCGSPEQTDSMKAVVEWLHGDRRAFTDRTSGIAIRADWCNGNVGMTGRSYLGTLATAVATTGVAGLKAIVSEAAISNWYDYYRENGLVMAPGGFQGEDADVLAAETFSRTKSPADYRRIEATNNRYMKGLAAAEDRTTGNYNGFWAHRNYLPNVDNIKCSVMMVHGLNDWNVKPVNVKNLYDALSGMPNTSKLILHQGQHIYINAFRSLDFSEMINLWFANKLWELDNHADELLPDVLVQDNVHPETWTTYTNWSGNQSTTLNLTNNSLTTENATASGRVKFNDHQDDATYQKWCQKPAEWSQALLNDFDGHFSAHFVSTPLKKDWLLRGTPTLKVRVASSADHGLLSARLVDRGSAKRLTVSPVILAKDGLELAYHFGKDDLREFQLQKETTDAKVISYGHINLQNRRDASSVDDLTAGKFVDVELPLQPIFHTLSAGHQLELILFATDYEMTLRGNEAISYQIDPQNCTLVLPNN</sequence>
<evidence type="ECO:0000256" key="3">
    <source>
        <dbReference type="ARBA" id="ARBA00010819"/>
    </source>
</evidence>
<dbReference type="InterPro" id="IPR008252">
    <property type="entry name" value="Pept_S15_Xpro"/>
</dbReference>
<evidence type="ECO:0000256" key="7">
    <source>
        <dbReference type="ARBA" id="ARBA00022438"/>
    </source>
</evidence>
<dbReference type="InterPro" id="IPR008979">
    <property type="entry name" value="Galactose-bd-like_sf"/>
</dbReference>
<dbReference type="PRINTS" id="PR00923">
    <property type="entry name" value="LACTOPTASE"/>
</dbReference>
<dbReference type="HOGENOM" id="CLU_011800_0_0_9"/>
<dbReference type="Gene3D" id="3.40.50.1820">
    <property type="entry name" value="alpha/beta hydrolase"/>
    <property type="match status" value="1"/>
</dbReference>
<dbReference type="InterPro" id="IPR015251">
    <property type="entry name" value="PepX_N_dom"/>
</dbReference>
<dbReference type="AlphaFoldDB" id="C7XVH6"/>
<keyword evidence="8" id="KW-0645">Protease</keyword>
<dbReference type="InterPro" id="IPR036313">
    <property type="entry name" value="PepX_N_dom_sf"/>
</dbReference>
<evidence type="ECO:0000256" key="6">
    <source>
        <dbReference type="ARBA" id="ARBA00014682"/>
    </source>
</evidence>
<dbReference type="Pfam" id="PF09168">
    <property type="entry name" value="PepX_N"/>
    <property type="match status" value="1"/>
</dbReference>
<dbReference type="EC" id="3.4.14.11" evidence="5"/>
<dbReference type="Gene3D" id="1.10.246.70">
    <property type="match status" value="1"/>
</dbReference>
<dbReference type="SUPFAM" id="SSF49785">
    <property type="entry name" value="Galactose-binding domain-like"/>
    <property type="match status" value="1"/>
</dbReference>
<comment type="catalytic activity">
    <reaction evidence="1">
        <text>Hydrolyzes Xaa-Pro-|- bonds to release unblocked, N-terminal dipeptides from substrates including Ala-Pro-|-p-nitroanilide and (sequentially) Tyr-Pro-|-Phe-Pro-|-Gly-Pro-|-Ile.</text>
        <dbReference type="EC" id="3.4.14.11"/>
    </reaction>
</comment>
<feature type="domain" description="X-Prolyl dipeptidyl aminopeptidase PepX N-terminal" evidence="14">
    <location>
        <begin position="1"/>
        <end position="157"/>
    </location>
</feature>
<dbReference type="Proteomes" id="UP000003987">
    <property type="component" value="Unassembled WGS sequence"/>
</dbReference>
<dbReference type="OrthoDB" id="319764at2"/>
<name>C7XVH6_9LACO</name>
<dbReference type="InterPro" id="IPR000383">
    <property type="entry name" value="Xaa-Pro-like_dom"/>
</dbReference>
<comment type="subunit">
    <text evidence="4">Homodimer.</text>
</comment>
<dbReference type="SMART" id="SM00939">
    <property type="entry name" value="PepX_C"/>
    <property type="match status" value="1"/>
</dbReference>
<dbReference type="GO" id="GO:0006508">
    <property type="term" value="P:proteolysis"/>
    <property type="evidence" value="ECO:0007669"/>
    <property type="project" value="UniProtKB-KW"/>
</dbReference>
<dbReference type="NCBIfam" id="NF003781">
    <property type="entry name" value="PRK05371.1-2"/>
    <property type="match status" value="1"/>
</dbReference>
<dbReference type="GO" id="GO:0004177">
    <property type="term" value="F:aminopeptidase activity"/>
    <property type="evidence" value="ECO:0007669"/>
    <property type="project" value="UniProtKB-KW"/>
</dbReference>
<dbReference type="eggNOG" id="COG2936">
    <property type="taxonomic scope" value="Bacteria"/>
</dbReference>
<evidence type="ECO:0000313" key="15">
    <source>
        <dbReference type="EMBL" id="EEU30342.1"/>
    </source>
</evidence>
<evidence type="ECO:0000256" key="9">
    <source>
        <dbReference type="ARBA" id="ARBA00022801"/>
    </source>
</evidence>
<evidence type="ECO:0000256" key="10">
    <source>
        <dbReference type="ARBA" id="ARBA00022825"/>
    </source>
</evidence>
<proteinExistence type="inferred from homology"/>
<dbReference type="Gene3D" id="2.60.120.260">
    <property type="entry name" value="Galactose-binding domain-like"/>
    <property type="match status" value="1"/>
</dbReference>
<feature type="domain" description="Xaa-Pro dipeptidyl-peptidase C-terminal" evidence="13">
    <location>
        <begin position="538"/>
        <end position="795"/>
    </location>
</feature>
<dbReference type="InterPro" id="IPR013736">
    <property type="entry name" value="Xaa-Pro_dipept_C"/>
</dbReference>
<comment type="function">
    <text evidence="2">Removes N-terminal dipeptides sequentially from polypeptides having unsubstituted N-termini provided that the penultimate residue is proline.</text>
</comment>
<evidence type="ECO:0000313" key="16">
    <source>
        <dbReference type="Proteomes" id="UP000003987"/>
    </source>
</evidence>
<keyword evidence="16" id="KW-1185">Reference proteome</keyword>
<dbReference type="GO" id="GO:0008236">
    <property type="term" value="F:serine-type peptidase activity"/>
    <property type="evidence" value="ECO:0007669"/>
    <property type="project" value="UniProtKB-KW"/>
</dbReference>
<dbReference type="Pfam" id="PF08530">
    <property type="entry name" value="PepX_C"/>
    <property type="match status" value="1"/>
</dbReference>
<dbReference type="RefSeq" id="WP_006916525.1">
    <property type="nucleotide sequence ID" value="NZ_GG698803.1"/>
</dbReference>
<keyword evidence="10" id="KW-0720">Serine protease</keyword>
<evidence type="ECO:0000256" key="11">
    <source>
        <dbReference type="ARBA" id="ARBA00030045"/>
    </source>
</evidence>
<keyword evidence="9" id="KW-0378">Hydrolase</keyword>
<dbReference type="SUPFAM" id="SSF81761">
    <property type="entry name" value="X-Prolyl dipeptidyl aminopeptidase PepX, N-terminal domain"/>
    <property type="match status" value="1"/>
</dbReference>
<organism evidence="15 16">
    <name type="scientific">Limosilactobacillus coleohominis 101-4-CHN</name>
    <dbReference type="NCBI Taxonomy" id="575594"/>
    <lineage>
        <taxon>Bacteria</taxon>
        <taxon>Bacillati</taxon>
        <taxon>Bacillota</taxon>
        <taxon>Bacilli</taxon>
        <taxon>Lactobacillales</taxon>
        <taxon>Lactobacillaceae</taxon>
        <taxon>Limosilactobacillus</taxon>
    </lineage>
</organism>
<evidence type="ECO:0000256" key="4">
    <source>
        <dbReference type="ARBA" id="ARBA00011738"/>
    </source>
</evidence>
<evidence type="ECO:0000256" key="12">
    <source>
        <dbReference type="ARBA" id="ARBA00031951"/>
    </source>
</evidence>
<evidence type="ECO:0000259" key="13">
    <source>
        <dbReference type="SMART" id="SM00939"/>
    </source>
</evidence>
<keyword evidence="7" id="KW-0031">Aminopeptidase</keyword>
<dbReference type="SUPFAM" id="SSF53474">
    <property type="entry name" value="alpha/beta-Hydrolases"/>
    <property type="match status" value="1"/>
</dbReference>
<dbReference type="Pfam" id="PF02129">
    <property type="entry name" value="Peptidase_S15"/>
    <property type="match status" value="1"/>
</dbReference>
<evidence type="ECO:0000256" key="1">
    <source>
        <dbReference type="ARBA" id="ARBA00000123"/>
    </source>
</evidence>
<dbReference type="STRING" id="575594.HMPREF0501_00720"/>
<dbReference type="EMBL" id="GG698803">
    <property type="protein sequence ID" value="EEU30342.1"/>
    <property type="molecule type" value="Genomic_DNA"/>
</dbReference>
<comment type="similarity">
    <text evidence="3">Belongs to the peptidase S15 family.</text>
</comment>
<protein>
    <recommendedName>
        <fullName evidence="6">Xaa-Pro dipeptidyl-peptidase</fullName>
        <ecNumber evidence="5">3.4.14.11</ecNumber>
    </recommendedName>
    <alternativeName>
        <fullName evidence="12">X-Pro dipeptidyl-peptidase</fullName>
    </alternativeName>
    <alternativeName>
        <fullName evidence="11">X-prolyl-dipeptidyl aminopeptidase</fullName>
    </alternativeName>
</protein>
<accession>C7XVH6</accession>
<reference evidence="15 16" key="1">
    <citation type="submission" date="2009-06" db="EMBL/GenBank/DDBJ databases">
        <title>The Genome Sequence of Lactobacillus coleohominis strain 101-4-CHN.</title>
        <authorList>
            <consortium name="The Broad Institute Genome Sequencing Platform"/>
            <person name="Ward D."/>
            <person name="Young S.K."/>
            <person name="Zeng Q."/>
            <person name="Koehrsen M."/>
            <person name="Alvarado L."/>
            <person name="Berlin A."/>
            <person name="Borenstein D."/>
            <person name="Chen Z."/>
            <person name="Engels R."/>
            <person name="Freedman E."/>
            <person name="Gellesch M."/>
            <person name="Goldberg J."/>
            <person name="Griggs A."/>
            <person name="Gujja S."/>
            <person name="Heiman D."/>
            <person name="Hepburn T."/>
            <person name="Howarth C."/>
            <person name="Jen D."/>
            <person name="Larson L."/>
            <person name="Lewis B."/>
            <person name="Mehta T."/>
            <person name="Park D."/>
            <person name="Pearson M."/>
            <person name="Roberts A."/>
            <person name="Saif S."/>
            <person name="Shea T."/>
            <person name="Shenoy N."/>
            <person name="Sisk P."/>
            <person name="Stolte C."/>
            <person name="Sykes S."/>
            <person name="Walk T."/>
            <person name="White J."/>
            <person name="Yandava C."/>
            <person name="Liu Y."/>
            <person name="Xu Q."/>
            <person name="Lander E."/>
            <person name="Nusbaum C."/>
            <person name="Galagan J."/>
            <person name="Birren B."/>
        </authorList>
    </citation>
    <scope>NUCLEOTIDE SEQUENCE [LARGE SCALE GENOMIC DNA]</scope>
    <source>
        <strain evidence="15 16">101-4-CHN</strain>
    </source>
</reference>
<evidence type="ECO:0000256" key="2">
    <source>
        <dbReference type="ARBA" id="ARBA00003997"/>
    </source>
</evidence>
<dbReference type="GO" id="GO:0008239">
    <property type="term" value="F:dipeptidyl-peptidase activity"/>
    <property type="evidence" value="ECO:0007669"/>
    <property type="project" value="UniProtKB-EC"/>
</dbReference>
<dbReference type="SMART" id="SM00940">
    <property type="entry name" value="PepX_N"/>
    <property type="match status" value="1"/>
</dbReference>
<dbReference type="InterPro" id="IPR029058">
    <property type="entry name" value="AB_hydrolase_fold"/>
</dbReference>
<evidence type="ECO:0000256" key="8">
    <source>
        <dbReference type="ARBA" id="ARBA00022670"/>
    </source>
</evidence>
<evidence type="ECO:0000256" key="5">
    <source>
        <dbReference type="ARBA" id="ARBA00012463"/>
    </source>
</evidence>
<evidence type="ECO:0000259" key="14">
    <source>
        <dbReference type="SMART" id="SM00940"/>
    </source>
</evidence>